<dbReference type="Pfam" id="PF13411">
    <property type="entry name" value="MerR_1"/>
    <property type="match status" value="1"/>
</dbReference>
<keyword evidence="3 9" id="KW-0238">DNA-binding</keyword>
<evidence type="ECO:0000313" key="10">
    <source>
        <dbReference type="Proteomes" id="UP000249324"/>
    </source>
</evidence>
<evidence type="ECO:0000256" key="1">
    <source>
        <dbReference type="ARBA" id="ARBA00022491"/>
    </source>
</evidence>
<dbReference type="PRINTS" id="PR00040">
    <property type="entry name" value="HTHMERR"/>
</dbReference>
<dbReference type="Pfam" id="PF00376">
    <property type="entry name" value="MerR"/>
    <property type="match status" value="1"/>
</dbReference>
<name>A0A2W4LH34_9PSEU</name>
<reference evidence="9" key="1">
    <citation type="submission" date="2018-05" db="EMBL/GenBank/DDBJ databases">
        <authorList>
            <person name="Lanie J.A."/>
            <person name="Ng W.-L."/>
            <person name="Kazmierczak K.M."/>
            <person name="Andrzejewski T.M."/>
            <person name="Davidsen T.M."/>
            <person name="Wayne K.J."/>
            <person name="Tettelin H."/>
            <person name="Glass J.I."/>
            <person name="Rusch D."/>
            <person name="Podicherti R."/>
            <person name="Tsui H.-C.T."/>
            <person name="Winkler M.E."/>
        </authorList>
    </citation>
    <scope>NUCLEOTIDE SEQUENCE</scope>
    <source>
        <strain evidence="9">ZC4RG45</strain>
    </source>
</reference>
<feature type="region of interest" description="Disordered" evidence="6">
    <location>
        <begin position="228"/>
        <end position="249"/>
    </location>
</feature>
<keyword evidence="2" id="KW-0805">Transcription regulation</keyword>
<dbReference type="InterPro" id="IPR047057">
    <property type="entry name" value="MerR_fam"/>
</dbReference>
<comment type="caution">
    <text evidence="9">The sequence shown here is derived from an EMBL/GenBank/DDBJ whole genome shotgun (WGS) entry which is preliminary data.</text>
</comment>
<dbReference type="InterPro" id="IPR009061">
    <property type="entry name" value="DNA-bd_dom_put_sf"/>
</dbReference>
<feature type="domain" description="HTH merR-type" evidence="7">
    <location>
        <begin position="1"/>
        <end position="44"/>
    </location>
</feature>
<reference evidence="8 10" key="3">
    <citation type="journal article" date="2021" name="BMC Genomics">
        <title>Genome-resolved metagenome and metatranscriptome analyses of thermophilic composting reveal key bacterial players and their metabolic interactions.</title>
        <authorList>
            <person name="Braga L.P.P."/>
            <person name="Pereira R.V."/>
            <person name="Martins L.F."/>
            <person name="Moura L.M.S."/>
            <person name="Sanchez F.B."/>
            <person name="Patane J.S.L."/>
            <person name="da Silva A.M."/>
            <person name="Setubal J.C."/>
        </authorList>
    </citation>
    <scope>NUCLEOTIDE SEQUENCE [LARGE SCALE GENOMIC DNA]</scope>
    <source>
        <strain evidence="8">ZC4RG45</strain>
    </source>
</reference>
<dbReference type="SUPFAM" id="SSF46955">
    <property type="entry name" value="Putative DNA-binding domain"/>
    <property type="match status" value="2"/>
</dbReference>
<dbReference type="STRING" id="1111738.GCA_000427905_01561"/>
<dbReference type="SMART" id="SM00422">
    <property type="entry name" value="HTH_MERR"/>
    <property type="match status" value="2"/>
</dbReference>
<evidence type="ECO:0000259" key="7">
    <source>
        <dbReference type="PROSITE" id="PS50937"/>
    </source>
</evidence>
<feature type="coiled-coil region" evidence="5">
    <location>
        <begin position="81"/>
        <end position="108"/>
    </location>
</feature>
<evidence type="ECO:0000256" key="4">
    <source>
        <dbReference type="ARBA" id="ARBA00023163"/>
    </source>
</evidence>
<dbReference type="PANTHER" id="PTHR30204:SF69">
    <property type="entry name" value="MERR-FAMILY TRANSCRIPTIONAL REGULATOR"/>
    <property type="match status" value="1"/>
</dbReference>
<evidence type="ECO:0000313" key="8">
    <source>
        <dbReference type="EMBL" id="MFO7193481.1"/>
    </source>
</evidence>
<sequence>MRTVDVARRSGYSVQQIRLLEQGGVIPPAERTPAGHRIYQDRHIHAARAYRGFAAGMGPTEAKEVLRAVNAGDISGALARLDAAHADLDRQRRQLAMAKQAAETITLEPITDVRPSDAMTISELAEALGVRPSTLRHWDAEGLVVPSRDPGTKVRRYTPAQVRDARIVHQLRRAGYPITLLAEVMPQLRRQHELDDIHRMLAARDETLDARSKAMLAGTAALAALLGDDRTESPAGTLDEVSGRSAGPR</sequence>
<evidence type="ECO:0000313" key="9">
    <source>
        <dbReference type="EMBL" id="PZM94936.1"/>
    </source>
</evidence>
<dbReference type="EMBL" id="QGUI02000220">
    <property type="protein sequence ID" value="MFO7193481.1"/>
    <property type="molecule type" value="Genomic_DNA"/>
</dbReference>
<keyword evidence="4" id="KW-0804">Transcription</keyword>
<dbReference type="GO" id="GO:0003700">
    <property type="term" value="F:DNA-binding transcription factor activity"/>
    <property type="evidence" value="ECO:0007669"/>
    <property type="project" value="InterPro"/>
</dbReference>
<keyword evidence="1" id="KW-0678">Repressor</keyword>
<feature type="domain" description="HTH merR-type" evidence="7">
    <location>
        <begin position="118"/>
        <end position="187"/>
    </location>
</feature>
<keyword evidence="5" id="KW-0175">Coiled coil</keyword>
<dbReference type="Proteomes" id="UP000249324">
    <property type="component" value="Unassembled WGS sequence"/>
</dbReference>
<reference evidence="8" key="2">
    <citation type="submission" date="2018-05" db="EMBL/GenBank/DDBJ databases">
        <authorList>
            <person name="Moura L."/>
            <person name="Setubal J.C."/>
        </authorList>
    </citation>
    <scope>NUCLEOTIDE SEQUENCE</scope>
    <source>
        <strain evidence="8">ZC4RG45</strain>
    </source>
</reference>
<evidence type="ECO:0000256" key="6">
    <source>
        <dbReference type="SAM" id="MobiDB-lite"/>
    </source>
</evidence>
<reference evidence="8" key="4">
    <citation type="submission" date="2023-08" db="EMBL/GenBank/DDBJ databases">
        <authorList>
            <person name="Guima S.E.S."/>
            <person name="Martins L.F."/>
            <person name="Silva A.M."/>
            <person name="Setubal J.C."/>
        </authorList>
    </citation>
    <scope>NUCLEOTIDE SEQUENCE</scope>
    <source>
        <strain evidence="8">ZC4RG45</strain>
    </source>
</reference>
<dbReference type="GO" id="GO:0003677">
    <property type="term" value="F:DNA binding"/>
    <property type="evidence" value="ECO:0007669"/>
    <property type="project" value="UniProtKB-KW"/>
</dbReference>
<dbReference type="EMBL" id="QGUI01000528">
    <property type="protein sequence ID" value="PZM94936.1"/>
    <property type="molecule type" value="Genomic_DNA"/>
</dbReference>
<dbReference type="PANTHER" id="PTHR30204">
    <property type="entry name" value="REDOX-CYCLING DRUG-SENSING TRANSCRIPTIONAL ACTIVATOR SOXR"/>
    <property type="match status" value="1"/>
</dbReference>
<evidence type="ECO:0000256" key="3">
    <source>
        <dbReference type="ARBA" id="ARBA00023125"/>
    </source>
</evidence>
<dbReference type="Gene3D" id="1.10.1660.10">
    <property type="match status" value="2"/>
</dbReference>
<dbReference type="AlphaFoldDB" id="A0A2W4LH34"/>
<proteinExistence type="predicted"/>
<dbReference type="PROSITE" id="PS50937">
    <property type="entry name" value="HTH_MERR_2"/>
    <property type="match status" value="2"/>
</dbReference>
<dbReference type="InterPro" id="IPR000551">
    <property type="entry name" value="MerR-type_HTH_dom"/>
</dbReference>
<accession>A0A2W4LH34</accession>
<evidence type="ECO:0000256" key="5">
    <source>
        <dbReference type="SAM" id="Coils"/>
    </source>
</evidence>
<organism evidence="9">
    <name type="scientific">Thermocrispum agreste</name>
    <dbReference type="NCBI Taxonomy" id="37925"/>
    <lineage>
        <taxon>Bacteria</taxon>
        <taxon>Bacillati</taxon>
        <taxon>Actinomycetota</taxon>
        <taxon>Actinomycetes</taxon>
        <taxon>Pseudonocardiales</taxon>
        <taxon>Pseudonocardiaceae</taxon>
        <taxon>Thermocrispum</taxon>
    </lineage>
</organism>
<gene>
    <name evidence="8" type="ORF">DIU77_014670</name>
    <name evidence="9" type="ORF">DIU77_13230</name>
</gene>
<evidence type="ECO:0000256" key="2">
    <source>
        <dbReference type="ARBA" id="ARBA00023015"/>
    </source>
</evidence>
<protein>
    <submittedName>
        <fullName evidence="9">MerR family DNA-binding transcriptional regulator</fullName>
    </submittedName>
    <submittedName>
        <fullName evidence="8">MerR family transcriptional regulator</fullName>
    </submittedName>
</protein>